<keyword evidence="3" id="KW-1185">Reference proteome</keyword>
<organism evidence="2 3">
    <name type="scientific">Fuerstiella marisgermanici</name>
    <dbReference type="NCBI Taxonomy" id="1891926"/>
    <lineage>
        <taxon>Bacteria</taxon>
        <taxon>Pseudomonadati</taxon>
        <taxon>Planctomycetota</taxon>
        <taxon>Planctomycetia</taxon>
        <taxon>Planctomycetales</taxon>
        <taxon>Planctomycetaceae</taxon>
        <taxon>Fuerstiella</taxon>
    </lineage>
</organism>
<feature type="region of interest" description="Disordered" evidence="1">
    <location>
        <begin position="33"/>
        <end position="52"/>
    </location>
</feature>
<protein>
    <submittedName>
        <fullName evidence="2">Uncharacterized protein</fullName>
    </submittedName>
</protein>
<reference evidence="2 3" key="1">
    <citation type="journal article" date="2016" name="Front. Microbiol.">
        <title>Fuerstia marisgermanicae gen. nov., sp. nov., an Unusual Member of the Phylum Planctomycetes from the German Wadden Sea.</title>
        <authorList>
            <person name="Kohn T."/>
            <person name="Heuer A."/>
            <person name="Jogler M."/>
            <person name="Vollmers J."/>
            <person name="Boedeker C."/>
            <person name="Bunk B."/>
            <person name="Rast P."/>
            <person name="Borchert D."/>
            <person name="Glockner I."/>
            <person name="Freese H.M."/>
            <person name="Klenk H.P."/>
            <person name="Overmann J."/>
            <person name="Kaster A.K."/>
            <person name="Rohde M."/>
            <person name="Wiegand S."/>
            <person name="Jogler C."/>
        </authorList>
    </citation>
    <scope>NUCLEOTIDE SEQUENCE [LARGE SCALE GENOMIC DNA]</scope>
    <source>
        <strain evidence="2 3">NH11</strain>
    </source>
</reference>
<dbReference type="AlphaFoldDB" id="A0A1P8WB52"/>
<dbReference type="EMBL" id="CP017641">
    <property type="protein sequence ID" value="APZ91263.1"/>
    <property type="molecule type" value="Genomic_DNA"/>
</dbReference>
<accession>A0A1P8WB52</accession>
<evidence type="ECO:0000313" key="2">
    <source>
        <dbReference type="EMBL" id="APZ91263.1"/>
    </source>
</evidence>
<evidence type="ECO:0000256" key="1">
    <source>
        <dbReference type="SAM" id="MobiDB-lite"/>
    </source>
</evidence>
<proteinExistence type="predicted"/>
<dbReference type="Proteomes" id="UP000187735">
    <property type="component" value="Chromosome"/>
</dbReference>
<dbReference type="KEGG" id="fmr:Fuma_00849"/>
<dbReference type="STRING" id="1891926.Fuma_00849"/>
<name>A0A1P8WB52_9PLAN</name>
<feature type="compositionally biased region" description="Polar residues" evidence="1">
    <location>
        <begin position="43"/>
        <end position="52"/>
    </location>
</feature>
<sequence>MKVYLEANRRQISLGGYSLMQFRESVVLNEGASDLTSHPVDSASRSTLNVER</sequence>
<evidence type="ECO:0000313" key="3">
    <source>
        <dbReference type="Proteomes" id="UP000187735"/>
    </source>
</evidence>
<gene>
    <name evidence="2" type="ORF">Fuma_00849</name>
</gene>